<name>A0AAV5WGR5_9BILA</name>
<protein>
    <submittedName>
        <fullName evidence="1">Uncharacterized protein</fullName>
    </submittedName>
</protein>
<gene>
    <name evidence="1" type="ORF">PFISCL1PPCAC_20830</name>
</gene>
<proteinExistence type="predicted"/>
<keyword evidence="2" id="KW-1185">Reference proteome</keyword>
<feature type="non-terminal residue" evidence="1">
    <location>
        <position position="145"/>
    </location>
</feature>
<reference evidence="1" key="1">
    <citation type="submission" date="2023-10" db="EMBL/GenBank/DDBJ databases">
        <title>Genome assembly of Pristionchus species.</title>
        <authorList>
            <person name="Yoshida K."/>
            <person name="Sommer R.J."/>
        </authorList>
    </citation>
    <scope>NUCLEOTIDE SEQUENCE</scope>
    <source>
        <strain evidence="1">RS5133</strain>
    </source>
</reference>
<dbReference type="EMBL" id="BTSY01000005">
    <property type="protein sequence ID" value="GMT29533.1"/>
    <property type="molecule type" value="Genomic_DNA"/>
</dbReference>
<comment type="caution">
    <text evidence="1">The sequence shown here is derived from an EMBL/GenBank/DDBJ whole genome shotgun (WGS) entry which is preliminary data.</text>
</comment>
<evidence type="ECO:0000313" key="1">
    <source>
        <dbReference type="EMBL" id="GMT29533.1"/>
    </source>
</evidence>
<feature type="non-terminal residue" evidence="1">
    <location>
        <position position="1"/>
    </location>
</feature>
<sequence>YLMRQTKRLISREQSCLMTRCNRCAMIKTHARRGQLTSANANRLMSTHIYVHSDGVKKEREYVNSHFAKSECDPEYLHVTIDDMSNVATKLPHQIDSRAKLIPDSLLVRADLTAAVHAKKGSNGGHITDILLDVSNIYGSTVNST</sequence>
<accession>A0AAV5WGR5</accession>
<dbReference type="PANTHER" id="PTHR34415">
    <property type="entry name" value="INTEGRASE CATALYTIC DOMAIN-CONTAINING PROTEIN"/>
    <property type="match status" value="1"/>
</dbReference>
<evidence type="ECO:0000313" key="2">
    <source>
        <dbReference type="Proteomes" id="UP001432322"/>
    </source>
</evidence>
<organism evidence="1 2">
    <name type="scientific">Pristionchus fissidentatus</name>
    <dbReference type="NCBI Taxonomy" id="1538716"/>
    <lineage>
        <taxon>Eukaryota</taxon>
        <taxon>Metazoa</taxon>
        <taxon>Ecdysozoa</taxon>
        <taxon>Nematoda</taxon>
        <taxon>Chromadorea</taxon>
        <taxon>Rhabditida</taxon>
        <taxon>Rhabditina</taxon>
        <taxon>Diplogasteromorpha</taxon>
        <taxon>Diplogasteroidea</taxon>
        <taxon>Neodiplogasteridae</taxon>
        <taxon>Pristionchus</taxon>
    </lineage>
</organism>
<dbReference type="AlphaFoldDB" id="A0AAV5WGR5"/>
<dbReference type="Proteomes" id="UP001432322">
    <property type="component" value="Unassembled WGS sequence"/>
</dbReference>
<dbReference type="PANTHER" id="PTHR34415:SF1">
    <property type="entry name" value="INTEGRASE CATALYTIC DOMAIN-CONTAINING PROTEIN"/>
    <property type="match status" value="1"/>
</dbReference>